<sequence length="421" mass="45788">MILLPLLLSTVSISWASSPIDFNCQPVQKCWPSPQEWQQLNTTLDGRLYLTIPLGAPCYPNSTYYNAATCSAVEANITNDLARVGDYGQIYWQNWEACGASACSLSPTEPTYPLYTTCSFGRLGAYYIDVRSPSHIAAAIAFAKTHNIRLSIKNTGHDYFGRSAVPNSLALWTHNLDSLSYDETFKLSGCPTSTPNLTNIGTMGAGVIATDAYVFFNGQHKMDITGGYEESVGLAGGFGQGGGLGDFTTLYGLMVDNAVEFEVVTADGQVRVINQCLGHIFSQNVNILVIAVNSDDEKPYPHASQLACETLTIGCASYYPPALKISEEVSMTQRYSQLNFVDFWTLQCRDVPGNVYFPMASKWRAQAILPDAIKMGVGAACDENSRDSGHYTINGIVVTSNLLHHTMQQGVVSELDSHLGI</sequence>
<dbReference type="PANTHER" id="PTHR13878">
    <property type="entry name" value="GULONOLACTONE OXIDASE"/>
    <property type="match status" value="1"/>
</dbReference>
<feature type="chain" id="PRO_5042150864" description="FAD-binding PCMH-type domain-containing protein" evidence="3">
    <location>
        <begin position="17"/>
        <end position="421"/>
    </location>
</feature>
<dbReference type="Gene3D" id="3.30.465.10">
    <property type="match status" value="1"/>
</dbReference>
<evidence type="ECO:0000259" key="4">
    <source>
        <dbReference type="PROSITE" id="PS51387"/>
    </source>
</evidence>
<name>A0AAD7HNK6_9AGAR</name>
<dbReference type="EMBL" id="JARJLG010000243">
    <property type="protein sequence ID" value="KAJ7723856.1"/>
    <property type="molecule type" value="Genomic_DNA"/>
</dbReference>
<comment type="similarity">
    <text evidence="1">Belongs to the oxygen-dependent FAD-linked oxidoreductase family.</text>
</comment>
<evidence type="ECO:0000256" key="1">
    <source>
        <dbReference type="ARBA" id="ARBA00005466"/>
    </source>
</evidence>
<keyword evidence="2" id="KW-0560">Oxidoreductase</keyword>
<evidence type="ECO:0000313" key="6">
    <source>
        <dbReference type="Proteomes" id="UP001215280"/>
    </source>
</evidence>
<dbReference type="Proteomes" id="UP001215280">
    <property type="component" value="Unassembled WGS sequence"/>
</dbReference>
<evidence type="ECO:0000313" key="5">
    <source>
        <dbReference type="EMBL" id="KAJ7723856.1"/>
    </source>
</evidence>
<evidence type="ECO:0000256" key="3">
    <source>
        <dbReference type="SAM" id="SignalP"/>
    </source>
</evidence>
<dbReference type="InterPro" id="IPR016169">
    <property type="entry name" value="FAD-bd_PCMH_sub2"/>
</dbReference>
<dbReference type="InterPro" id="IPR006094">
    <property type="entry name" value="Oxid_FAD_bind_N"/>
</dbReference>
<reference evidence="5" key="1">
    <citation type="submission" date="2023-03" db="EMBL/GenBank/DDBJ databases">
        <title>Massive genome expansion in bonnet fungi (Mycena s.s.) driven by repeated elements and novel gene families across ecological guilds.</title>
        <authorList>
            <consortium name="Lawrence Berkeley National Laboratory"/>
            <person name="Harder C.B."/>
            <person name="Miyauchi S."/>
            <person name="Viragh M."/>
            <person name="Kuo A."/>
            <person name="Thoen E."/>
            <person name="Andreopoulos B."/>
            <person name="Lu D."/>
            <person name="Skrede I."/>
            <person name="Drula E."/>
            <person name="Henrissat B."/>
            <person name="Morin E."/>
            <person name="Kohler A."/>
            <person name="Barry K."/>
            <person name="LaButti K."/>
            <person name="Morin E."/>
            <person name="Salamov A."/>
            <person name="Lipzen A."/>
            <person name="Mereny Z."/>
            <person name="Hegedus B."/>
            <person name="Baldrian P."/>
            <person name="Stursova M."/>
            <person name="Weitz H."/>
            <person name="Taylor A."/>
            <person name="Grigoriev I.V."/>
            <person name="Nagy L.G."/>
            <person name="Martin F."/>
            <person name="Kauserud H."/>
        </authorList>
    </citation>
    <scope>NUCLEOTIDE SEQUENCE</scope>
    <source>
        <strain evidence="5">CBHHK188m</strain>
    </source>
</reference>
<accession>A0AAD7HNK6</accession>
<organism evidence="5 6">
    <name type="scientific">Mycena maculata</name>
    <dbReference type="NCBI Taxonomy" id="230809"/>
    <lineage>
        <taxon>Eukaryota</taxon>
        <taxon>Fungi</taxon>
        <taxon>Dikarya</taxon>
        <taxon>Basidiomycota</taxon>
        <taxon>Agaricomycotina</taxon>
        <taxon>Agaricomycetes</taxon>
        <taxon>Agaricomycetidae</taxon>
        <taxon>Agaricales</taxon>
        <taxon>Marasmiineae</taxon>
        <taxon>Mycenaceae</taxon>
        <taxon>Mycena</taxon>
    </lineage>
</organism>
<dbReference type="SUPFAM" id="SSF56176">
    <property type="entry name" value="FAD-binding/transporter-associated domain-like"/>
    <property type="match status" value="1"/>
</dbReference>
<feature type="domain" description="FAD-binding PCMH-type" evidence="4">
    <location>
        <begin position="120"/>
        <end position="299"/>
    </location>
</feature>
<dbReference type="GO" id="GO:0071949">
    <property type="term" value="F:FAD binding"/>
    <property type="evidence" value="ECO:0007669"/>
    <property type="project" value="InterPro"/>
</dbReference>
<dbReference type="PANTHER" id="PTHR13878:SF91">
    <property type="entry name" value="FAD BINDING DOMAIN PROTEIN (AFU_ORTHOLOGUE AFUA_6G12070)-RELATED"/>
    <property type="match status" value="1"/>
</dbReference>
<protein>
    <recommendedName>
        <fullName evidence="4">FAD-binding PCMH-type domain-containing protein</fullName>
    </recommendedName>
</protein>
<dbReference type="InterPro" id="IPR016166">
    <property type="entry name" value="FAD-bd_PCMH"/>
</dbReference>
<keyword evidence="3" id="KW-0732">Signal</keyword>
<dbReference type="InterPro" id="IPR050432">
    <property type="entry name" value="FAD-linked_Oxidoreductases_BP"/>
</dbReference>
<proteinExistence type="inferred from homology"/>
<dbReference type="GO" id="GO:0016491">
    <property type="term" value="F:oxidoreductase activity"/>
    <property type="evidence" value="ECO:0007669"/>
    <property type="project" value="UniProtKB-KW"/>
</dbReference>
<gene>
    <name evidence="5" type="ORF">DFH07DRAFT_783462</name>
</gene>
<dbReference type="Pfam" id="PF01565">
    <property type="entry name" value="FAD_binding_4"/>
    <property type="match status" value="1"/>
</dbReference>
<comment type="caution">
    <text evidence="5">The sequence shown here is derived from an EMBL/GenBank/DDBJ whole genome shotgun (WGS) entry which is preliminary data.</text>
</comment>
<dbReference type="InterPro" id="IPR036318">
    <property type="entry name" value="FAD-bd_PCMH-like_sf"/>
</dbReference>
<feature type="signal peptide" evidence="3">
    <location>
        <begin position="1"/>
        <end position="16"/>
    </location>
</feature>
<dbReference type="PROSITE" id="PS51387">
    <property type="entry name" value="FAD_PCMH"/>
    <property type="match status" value="1"/>
</dbReference>
<dbReference type="AlphaFoldDB" id="A0AAD7HNK6"/>
<evidence type="ECO:0000256" key="2">
    <source>
        <dbReference type="ARBA" id="ARBA00023002"/>
    </source>
</evidence>
<keyword evidence="6" id="KW-1185">Reference proteome</keyword>